<dbReference type="AlphaFoldDB" id="A0A6J7EF16"/>
<evidence type="ECO:0000313" key="1">
    <source>
        <dbReference type="EMBL" id="CAB4879880.1"/>
    </source>
</evidence>
<reference evidence="1" key="1">
    <citation type="submission" date="2020-05" db="EMBL/GenBank/DDBJ databases">
        <authorList>
            <person name="Chiriac C."/>
            <person name="Salcher M."/>
            <person name="Ghai R."/>
            <person name="Kavagutti S V."/>
        </authorList>
    </citation>
    <scope>NUCLEOTIDE SEQUENCE</scope>
</reference>
<sequence>MQLMSNYELQHGYDTVNLWRSEGVGKIELARPDSLNSWGASLSADLWSAFETVRDDEGIRAVVVTGAGRAFCSGADLKEENDPFADEHGRPDLERKLHASYHPVLTGLRRLPKPVLAAVNGPAVGVGVSLALSADLVYARQSAYFLLAFVNIGLVPDGGASALLCARVGFTRACELAMLGERLPAERALDWGMINGVFSDDEFEPAIDALAHRLAAGPTRSYAGSKAQLNAWAFKEHDNQLALEAALQKEMSESADFMEGVLAFIEKRSANFSGR</sequence>
<dbReference type="InterPro" id="IPR014748">
    <property type="entry name" value="Enoyl-CoA_hydra_C"/>
</dbReference>
<dbReference type="SUPFAM" id="SSF52096">
    <property type="entry name" value="ClpP/crotonase"/>
    <property type="match status" value="1"/>
</dbReference>
<dbReference type="InterPro" id="IPR029045">
    <property type="entry name" value="ClpP/crotonase-like_dom_sf"/>
</dbReference>
<dbReference type="InterPro" id="IPR001753">
    <property type="entry name" value="Enoyl-CoA_hydra/iso"/>
</dbReference>
<name>A0A6J7EF16_9ZZZZ</name>
<proteinExistence type="predicted"/>
<dbReference type="Pfam" id="PF00378">
    <property type="entry name" value="ECH_1"/>
    <property type="match status" value="1"/>
</dbReference>
<dbReference type="EMBL" id="CAFBLQ010000154">
    <property type="protein sequence ID" value="CAB4879880.1"/>
    <property type="molecule type" value="Genomic_DNA"/>
</dbReference>
<protein>
    <submittedName>
        <fullName evidence="1">Unannotated protein</fullName>
    </submittedName>
</protein>
<organism evidence="1">
    <name type="scientific">freshwater metagenome</name>
    <dbReference type="NCBI Taxonomy" id="449393"/>
    <lineage>
        <taxon>unclassified sequences</taxon>
        <taxon>metagenomes</taxon>
        <taxon>ecological metagenomes</taxon>
    </lineage>
</organism>
<accession>A0A6J7EF16</accession>
<dbReference type="Gene3D" id="3.90.226.10">
    <property type="entry name" value="2-enoyl-CoA Hydratase, Chain A, domain 1"/>
    <property type="match status" value="1"/>
</dbReference>
<dbReference type="PANTHER" id="PTHR43459">
    <property type="entry name" value="ENOYL-COA HYDRATASE"/>
    <property type="match status" value="1"/>
</dbReference>
<dbReference type="PANTHER" id="PTHR43459:SF1">
    <property type="entry name" value="EG:BACN32G11.4 PROTEIN"/>
    <property type="match status" value="1"/>
</dbReference>
<gene>
    <name evidence="1" type="ORF">UFOPK3423_01254</name>
</gene>
<dbReference type="Gene3D" id="1.10.12.10">
    <property type="entry name" value="Lyase 2-enoyl-coa Hydratase, Chain A, domain 2"/>
    <property type="match status" value="1"/>
</dbReference>
<dbReference type="CDD" id="cd06558">
    <property type="entry name" value="crotonase-like"/>
    <property type="match status" value="1"/>
</dbReference>